<accession>A0A6I5ZQ38</accession>
<sequence length="142" mass="15498">MPDLIGQDIYKDRIRELEITDPAHPSTWNTNYQDLINNDVHLKGQITGIQNEIETARGGFGSLDARLDAMETQTMQGERSFASTSGVTVTHNLGHTNYIVNIAALADTGGDLGDVYVVKAANAFTVYNTGGFAGPFRYQIMT</sequence>
<dbReference type="AlphaFoldDB" id="A0A6I5ZQ38"/>
<evidence type="ECO:0000313" key="1">
    <source>
        <dbReference type="EMBL" id="QGP91719.1"/>
    </source>
</evidence>
<dbReference type="Proteomes" id="UP000425916">
    <property type="component" value="Chromosome"/>
</dbReference>
<dbReference type="EMBL" id="CP046244">
    <property type="protein sequence ID" value="QGP91719.1"/>
    <property type="molecule type" value="Genomic_DNA"/>
</dbReference>
<evidence type="ECO:0000313" key="2">
    <source>
        <dbReference type="Proteomes" id="UP000425916"/>
    </source>
</evidence>
<organism evidence="1 2">
    <name type="scientific">Neomoorella glycerini</name>
    <dbReference type="NCBI Taxonomy" id="55779"/>
    <lineage>
        <taxon>Bacteria</taxon>
        <taxon>Bacillati</taxon>
        <taxon>Bacillota</taxon>
        <taxon>Clostridia</taxon>
        <taxon>Neomoorellales</taxon>
        <taxon>Neomoorellaceae</taxon>
        <taxon>Neomoorella</taxon>
    </lineage>
</organism>
<reference evidence="1 2" key="1">
    <citation type="submission" date="2019-11" db="EMBL/GenBank/DDBJ databases">
        <title>Genome sequence of Moorella glycerini DSM11254.</title>
        <authorList>
            <person name="Poehlein A."/>
            <person name="Boeer T."/>
            <person name="Daniel R."/>
        </authorList>
    </citation>
    <scope>NUCLEOTIDE SEQUENCE [LARGE SCALE GENOMIC DNA]</scope>
    <source>
        <strain evidence="1 2">DSM 11254</strain>
    </source>
</reference>
<name>A0A6I5ZQ38_9FIRM</name>
<dbReference type="RefSeq" id="WP_156272378.1">
    <property type="nucleotide sequence ID" value="NZ_CP046244.1"/>
</dbReference>
<gene>
    <name evidence="1" type="ORF">MGLY_10610</name>
</gene>
<proteinExistence type="predicted"/>
<keyword evidence="2" id="KW-1185">Reference proteome</keyword>
<dbReference type="OrthoDB" id="1807017at2"/>
<protein>
    <submittedName>
        <fullName evidence="1">Uncharacterized protein</fullName>
    </submittedName>
</protein>